<dbReference type="EMBL" id="LPXN01000141">
    <property type="protein sequence ID" value="KZD03722.1"/>
    <property type="molecule type" value="Genomic_DNA"/>
</dbReference>
<dbReference type="OrthoDB" id="9807264at2"/>
<dbReference type="Proteomes" id="UP000076400">
    <property type="component" value="Unassembled WGS sequence"/>
</dbReference>
<accession>A0A154VQY4</accession>
<evidence type="ECO:0000256" key="1">
    <source>
        <dbReference type="ARBA" id="ARBA00008571"/>
    </source>
</evidence>
<dbReference type="InterPro" id="IPR005631">
    <property type="entry name" value="SDH"/>
</dbReference>
<dbReference type="Pfam" id="PF03937">
    <property type="entry name" value="Sdh5"/>
    <property type="match status" value="1"/>
</dbReference>
<keyword evidence="3" id="KW-0143">Chaperone</keyword>
<proteinExistence type="inferred from homology"/>
<dbReference type="Gene3D" id="1.10.150.250">
    <property type="entry name" value="Flavinator of succinate dehydrogenase"/>
    <property type="match status" value="1"/>
</dbReference>
<dbReference type="GO" id="GO:0006099">
    <property type="term" value="P:tricarboxylic acid cycle"/>
    <property type="evidence" value="ECO:0007669"/>
    <property type="project" value="TreeGrafter"/>
</dbReference>
<dbReference type="SUPFAM" id="SSF109910">
    <property type="entry name" value="YgfY-like"/>
    <property type="match status" value="1"/>
</dbReference>
<reference evidence="4 5" key="1">
    <citation type="submission" date="2015-12" db="EMBL/GenBank/DDBJ databases">
        <title>Genome sequence of Oceanibaculum pacificum MCCC 1A02656.</title>
        <authorList>
            <person name="Lu L."/>
            <person name="Lai Q."/>
            <person name="Shao Z."/>
            <person name="Qian P."/>
        </authorList>
    </citation>
    <scope>NUCLEOTIDE SEQUENCE [LARGE SCALE GENOMIC DNA]</scope>
    <source>
        <strain evidence="4 5">MCCC 1A02656</strain>
    </source>
</reference>
<evidence type="ECO:0000313" key="4">
    <source>
        <dbReference type="EMBL" id="KZD03722.1"/>
    </source>
</evidence>
<dbReference type="AlphaFoldDB" id="A0A154VQY4"/>
<name>A0A154VQY4_9PROT</name>
<organism evidence="4 5">
    <name type="scientific">Oceanibaculum pacificum</name>
    <dbReference type="NCBI Taxonomy" id="580166"/>
    <lineage>
        <taxon>Bacteria</taxon>
        <taxon>Pseudomonadati</taxon>
        <taxon>Pseudomonadota</taxon>
        <taxon>Alphaproteobacteria</taxon>
        <taxon>Rhodospirillales</taxon>
        <taxon>Oceanibaculaceae</taxon>
        <taxon>Oceanibaculum</taxon>
    </lineage>
</organism>
<dbReference type="PANTHER" id="PTHR12469:SF2">
    <property type="entry name" value="SUCCINATE DEHYDROGENASE ASSEMBLY FACTOR 2, MITOCHONDRIAL"/>
    <property type="match status" value="1"/>
</dbReference>
<dbReference type="PANTHER" id="PTHR12469">
    <property type="entry name" value="PROTEIN EMI5 HOMOLOG, MITOCHONDRIAL"/>
    <property type="match status" value="1"/>
</dbReference>
<comment type="caution">
    <text evidence="4">The sequence shown here is derived from an EMBL/GenBank/DDBJ whole genome shotgun (WGS) entry which is preliminary data.</text>
</comment>
<keyword evidence="5" id="KW-1185">Reference proteome</keyword>
<protein>
    <recommendedName>
        <fullName evidence="2">FAD assembly factor SdhE</fullName>
    </recommendedName>
</protein>
<gene>
    <name evidence="4" type="ORF">AUP43_12670</name>
</gene>
<sequence>MSDHDTPQDARGPEPVETRRRRLLYRSWYCGIKEMDLLMGSFAKTHLPTMTEAQLDSYEALLGMNNDPVVYEWIIGRSEPPPGMHSDVLDMLRNFKFADLRS</sequence>
<dbReference type="FunFam" id="1.10.150.250:FF:000002">
    <property type="entry name" value="Succinate dehydrogenase assembly factor 2, mitochondrial"/>
    <property type="match status" value="1"/>
</dbReference>
<evidence type="ECO:0000313" key="5">
    <source>
        <dbReference type="Proteomes" id="UP000076400"/>
    </source>
</evidence>
<dbReference type="RefSeq" id="WP_067558855.1">
    <property type="nucleotide sequence ID" value="NZ_LPXN01000141.1"/>
</dbReference>
<dbReference type="STRING" id="580166.AUP43_12670"/>
<dbReference type="InterPro" id="IPR036714">
    <property type="entry name" value="SDH_sf"/>
</dbReference>
<comment type="similarity">
    <text evidence="1">Belongs to the SdhE FAD assembly factor family.</text>
</comment>
<evidence type="ECO:0000256" key="2">
    <source>
        <dbReference type="ARBA" id="ARBA00019418"/>
    </source>
</evidence>
<evidence type="ECO:0000256" key="3">
    <source>
        <dbReference type="ARBA" id="ARBA00023186"/>
    </source>
</evidence>